<comment type="caution">
    <text evidence="1">The sequence shown here is derived from an EMBL/GenBank/DDBJ whole genome shotgun (WGS) entry which is preliminary data.</text>
</comment>
<dbReference type="Proteomes" id="UP000185696">
    <property type="component" value="Unassembled WGS sequence"/>
</dbReference>
<reference evidence="1 2" key="1">
    <citation type="submission" date="2016-12" db="EMBL/GenBank/DDBJ databases">
        <title>The draft genome sequence of Actinophytocola xinjiangensis.</title>
        <authorList>
            <person name="Wang W."/>
            <person name="Yuan L."/>
        </authorList>
    </citation>
    <scope>NUCLEOTIDE SEQUENCE [LARGE SCALE GENOMIC DNA]</scope>
    <source>
        <strain evidence="1 2">CGMCC 4.4663</strain>
    </source>
</reference>
<keyword evidence="2" id="KW-1185">Reference proteome</keyword>
<dbReference type="RefSeq" id="WP_075136535.1">
    <property type="nucleotide sequence ID" value="NZ_MSIF01000020.1"/>
</dbReference>
<gene>
    <name evidence="1" type="ORF">BLA60_30785</name>
</gene>
<name>A0A7Z1AW97_9PSEU</name>
<evidence type="ECO:0000313" key="2">
    <source>
        <dbReference type="Proteomes" id="UP000185696"/>
    </source>
</evidence>
<sequence>MSATPFALISVEDRTKVVAYGLDIDLPSGHDVITFRREPGGQPTFSVHQSVERAQDRYNMLTPLELVWEPDCACSAGEEPRDSVADAG</sequence>
<dbReference type="EMBL" id="MSIF01000020">
    <property type="protein sequence ID" value="OLF06654.1"/>
    <property type="molecule type" value="Genomic_DNA"/>
</dbReference>
<evidence type="ECO:0000313" key="1">
    <source>
        <dbReference type="EMBL" id="OLF06654.1"/>
    </source>
</evidence>
<accession>A0A7Z1AW97</accession>
<protein>
    <submittedName>
        <fullName evidence="1">Uncharacterized protein</fullName>
    </submittedName>
</protein>
<dbReference type="AlphaFoldDB" id="A0A7Z1AW97"/>
<organism evidence="1 2">
    <name type="scientific">Actinophytocola xinjiangensis</name>
    <dbReference type="NCBI Taxonomy" id="485602"/>
    <lineage>
        <taxon>Bacteria</taxon>
        <taxon>Bacillati</taxon>
        <taxon>Actinomycetota</taxon>
        <taxon>Actinomycetes</taxon>
        <taxon>Pseudonocardiales</taxon>
        <taxon>Pseudonocardiaceae</taxon>
    </lineage>
</organism>
<proteinExistence type="predicted"/>
<dbReference type="OrthoDB" id="3699100at2"/>